<name>A0A2T2X9Q1_9FIRM</name>
<protein>
    <submittedName>
        <fullName evidence="1">Uncharacterized protein</fullName>
    </submittedName>
</protein>
<dbReference type="Proteomes" id="UP000242972">
    <property type="component" value="Unassembled WGS sequence"/>
</dbReference>
<accession>A0A2T2X9Q1</accession>
<reference evidence="1 2" key="1">
    <citation type="journal article" date="2014" name="BMC Genomics">
        <title>Comparison of environmental and isolate Sulfobacillus genomes reveals diverse carbon, sulfur, nitrogen, and hydrogen metabolisms.</title>
        <authorList>
            <person name="Justice N.B."/>
            <person name="Norman A."/>
            <person name="Brown C.T."/>
            <person name="Singh A."/>
            <person name="Thomas B.C."/>
            <person name="Banfield J.F."/>
        </authorList>
    </citation>
    <scope>NUCLEOTIDE SEQUENCE [LARGE SCALE GENOMIC DNA]</scope>
    <source>
        <strain evidence="1">AMDSBA4</strain>
    </source>
</reference>
<gene>
    <name evidence="1" type="ORF">C7B46_17130</name>
</gene>
<evidence type="ECO:0000313" key="1">
    <source>
        <dbReference type="EMBL" id="PSR31209.1"/>
    </source>
</evidence>
<evidence type="ECO:0000313" key="2">
    <source>
        <dbReference type="Proteomes" id="UP000242972"/>
    </source>
</evidence>
<organism evidence="1 2">
    <name type="scientific">Sulfobacillus benefaciens</name>
    <dbReference type="NCBI Taxonomy" id="453960"/>
    <lineage>
        <taxon>Bacteria</taxon>
        <taxon>Bacillati</taxon>
        <taxon>Bacillota</taxon>
        <taxon>Clostridia</taxon>
        <taxon>Eubacteriales</taxon>
        <taxon>Clostridiales Family XVII. Incertae Sedis</taxon>
        <taxon>Sulfobacillus</taxon>
    </lineage>
</organism>
<comment type="caution">
    <text evidence="1">The sequence shown here is derived from an EMBL/GenBank/DDBJ whole genome shotgun (WGS) entry which is preliminary data.</text>
</comment>
<proteinExistence type="predicted"/>
<sequence>MGFFRRIEEELTNSNSASPQGMPDRACIRCNQPMQYRGPHALRTGGMNKGWGVAADVFFGAQDETALNQLMEKNVLTHIFVCPQCGAVEVVNDPQRGF</sequence>
<dbReference type="EMBL" id="PXYW01000067">
    <property type="protein sequence ID" value="PSR31209.1"/>
    <property type="molecule type" value="Genomic_DNA"/>
</dbReference>
<dbReference type="AlphaFoldDB" id="A0A2T2X9Q1"/>